<dbReference type="PROSITE" id="PS00194">
    <property type="entry name" value="THIOREDOXIN_1"/>
    <property type="match status" value="1"/>
</dbReference>
<dbReference type="PROSITE" id="PS51352">
    <property type="entry name" value="THIOREDOXIN_2"/>
    <property type="match status" value="1"/>
</dbReference>
<accession>A0A538UA63</accession>
<dbReference type="InterPro" id="IPR017937">
    <property type="entry name" value="Thioredoxin_CS"/>
</dbReference>
<dbReference type="InterPro" id="IPR036249">
    <property type="entry name" value="Thioredoxin-like_sf"/>
</dbReference>
<name>A0A538UA63_UNCEI</name>
<evidence type="ECO:0000259" key="3">
    <source>
        <dbReference type="PROSITE" id="PS51352"/>
    </source>
</evidence>
<dbReference type="InterPro" id="IPR004879">
    <property type="entry name" value="Ssp411-like_TRX"/>
</dbReference>
<evidence type="ECO:0000256" key="2">
    <source>
        <dbReference type="SAM" id="SignalP"/>
    </source>
</evidence>
<dbReference type="PANTHER" id="PTHR15337">
    <property type="entry name" value="ANTERIOR GRADIENT PROTEIN-RELATED"/>
    <property type="match status" value="1"/>
</dbReference>
<feature type="domain" description="Thioredoxin" evidence="3">
    <location>
        <begin position="6"/>
        <end position="149"/>
    </location>
</feature>
<dbReference type="EMBL" id="VBPB01000092">
    <property type="protein sequence ID" value="TMQ72791.1"/>
    <property type="molecule type" value="Genomic_DNA"/>
</dbReference>
<feature type="chain" id="PRO_5022056528" evidence="2">
    <location>
        <begin position="24"/>
        <end position="173"/>
    </location>
</feature>
<protein>
    <submittedName>
        <fullName evidence="4">DUF255 domain-containing protein</fullName>
    </submittedName>
</protein>
<sequence length="173" mass="18842">MRRLVPILVALLPVLGLVTPVSAGPAGGINWRAWDLGLAEAKASGRPVMVDVYTGWCGWCRRMESDVYARPEIRDYLSRNFVTVKLDAEGSGPATFEGRGFNARSLAARLGVSGYPTTIFLRPAGDHPVSVPGYVEADRFLLLLRYVNEGHLEAGVPFQEFMKRERAAAAGPP</sequence>
<evidence type="ECO:0000313" key="5">
    <source>
        <dbReference type="Proteomes" id="UP000319771"/>
    </source>
</evidence>
<dbReference type="Proteomes" id="UP000319771">
    <property type="component" value="Unassembled WGS sequence"/>
</dbReference>
<organism evidence="4 5">
    <name type="scientific">Eiseniibacteriota bacterium</name>
    <dbReference type="NCBI Taxonomy" id="2212470"/>
    <lineage>
        <taxon>Bacteria</taxon>
        <taxon>Candidatus Eiseniibacteriota</taxon>
    </lineage>
</organism>
<feature type="signal peptide" evidence="2">
    <location>
        <begin position="1"/>
        <end position="23"/>
    </location>
</feature>
<dbReference type="AlphaFoldDB" id="A0A538UA63"/>
<comment type="caution">
    <text evidence="4">The sequence shown here is derived from an EMBL/GenBank/DDBJ whole genome shotgun (WGS) entry which is preliminary data.</text>
</comment>
<dbReference type="PANTHER" id="PTHR15337:SF11">
    <property type="entry name" value="THIOREDOXIN DOMAIN-CONTAINING PROTEIN"/>
    <property type="match status" value="1"/>
</dbReference>
<evidence type="ECO:0000313" key="4">
    <source>
        <dbReference type="EMBL" id="TMQ72791.1"/>
    </source>
</evidence>
<reference evidence="4 5" key="1">
    <citation type="journal article" date="2019" name="Nat. Microbiol.">
        <title>Mediterranean grassland soil C-N compound turnover is dependent on rainfall and depth, and is mediated by genomically divergent microorganisms.</title>
        <authorList>
            <person name="Diamond S."/>
            <person name="Andeer P.F."/>
            <person name="Li Z."/>
            <person name="Crits-Christoph A."/>
            <person name="Burstein D."/>
            <person name="Anantharaman K."/>
            <person name="Lane K.R."/>
            <person name="Thomas B.C."/>
            <person name="Pan C."/>
            <person name="Northen T.R."/>
            <person name="Banfield J.F."/>
        </authorList>
    </citation>
    <scope>NUCLEOTIDE SEQUENCE [LARGE SCALE GENOMIC DNA]</scope>
    <source>
        <strain evidence="4">WS_11</strain>
    </source>
</reference>
<keyword evidence="1 2" id="KW-0732">Signal</keyword>
<evidence type="ECO:0000256" key="1">
    <source>
        <dbReference type="ARBA" id="ARBA00022729"/>
    </source>
</evidence>
<dbReference type="SUPFAM" id="SSF52833">
    <property type="entry name" value="Thioredoxin-like"/>
    <property type="match status" value="1"/>
</dbReference>
<dbReference type="Gene3D" id="3.40.30.10">
    <property type="entry name" value="Glutaredoxin"/>
    <property type="match status" value="1"/>
</dbReference>
<dbReference type="InterPro" id="IPR051099">
    <property type="entry name" value="AGR/TXD"/>
</dbReference>
<dbReference type="InterPro" id="IPR013766">
    <property type="entry name" value="Thioredoxin_domain"/>
</dbReference>
<proteinExistence type="predicted"/>
<dbReference type="Pfam" id="PF03190">
    <property type="entry name" value="Thioredox_DsbH"/>
    <property type="match status" value="1"/>
</dbReference>
<gene>
    <name evidence="4" type="ORF">E6K81_06450</name>
</gene>